<reference evidence="3" key="1">
    <citation type="submission" date="2016-11" db="EMBL/GenBank/DDBJ databases">
        <title>The genome of Nicotiana attenuata.</title>
        <authorList>
            <person name="Xu S."/>
            <person name="Brockmoeller T."/>
            <person name="Gaquerel E."/>
            <person name="Navarro A."/>
            <person name="Kuhl H."/>
            <person name="Gase K."/>
            <person name="Ling Z."/>
            <person name="Zhou W."/>
            <person name="Kreitzer C."/>
            <person name="Stanke M."/>
            <person name="Tang H."/>
            <person name="Lyons E."/>
            <person name="Pandey P."/>
            <person name="Pandey S.P."/>
            <person name="Timmermann B."/>
            <person name="Baldwin I.T."/>
        </authorList>
    </citation>
    <scope>NUCLEOTIDE SEQUENCE [LARGE SCALE GENOMIC DNA]</scope>
    <source>
        <strain evidence="3">UT</strain>
    </source>
</reference>
<dbReference type="GO" id="GO:0008270">
    <property type="term" value="F:zinc ion binding"/>
    <property type="evidence" value="ECO:0007669"/>
    <property type="project" value="UniProtKB-KW"/>
</dbReference>
<dbReference type="GO" id="GO:0003676">
    <property type="term" value="F:nucleic acid binding"/>
    <property type="evidence" value="ECO:0007669"/>
    <property type="project" value="InterPro"/>
</dbReference>
<evidence type="ECO:0000259" key="2">
    <source>
        <dbReference type="PROSITE" id="PS50158"/>
    </source>
</evidence>
<sequence length="275" mass="30831">MSVISLGGILETNKLVGPNFDDWYRNLRIVLMHEKLIDVIDKPAKEVPDENDEDATKIYQKYLEECLTTKCIILASMNSELQRKHQDMDPTAIIKHLKKMFGTQSRTARYQLSKALFGSKLIGNSPVGPYVNHMIDLIEELEKLGCKLGKELSQDLILQNSDQSDAVCFHCKKVGHWKRNCPEYLATLKDKKHGKTLMKNIFKVSLTTTNSSFWVLDTGSGYNICNMLQGFQISRKLKKGEINLQVGNGAKVAAVAVGLISLIMPTGNVLILDDC</sequence>
<dbReference type="Proteomes" id="UP000187609">
    <property type="component" value="Unassembled WGS sequence"/>
</dbReference>
<feature type="non-terminal residue" evidence="3">
    <location>
        <position position="275"/>
    </location>
</feature>
<protein>
    <recommendedName>
        <fullName evidence="2">CCHC-type domain-containing protein</fullName>
    </recommendedName>
</protein>
<dbReference type="Pfam" id="PF14223">
    <property type="entry name" value="Retrotran_gag_2"/>
    <property type="match status" value="1"/>
</dbReference>
<feature type="domain" description="CCHC-type" evidence="2">
    <location>
        <begin position="168"/>
        <end position="183"/>
    </location>
</feature>
<accession>A0A314KTX9</accession>
<dbReference type="Gramene" id="OIT32753">
    <property type="protein sequence ID" value="OIT32753"/>
    <property type="gene ID" value="A4A49_65018"/>
</dbReference>
<comment type="caution">
    <text evidence="3">The sequence shown here is derived from an EMBL/GenBank/DDBJ whole genome shotgun (WGS) entry which is preliminary data.</text>
</comment>
<evidence type="ECO:0000256" key="1">
    <source>
        <dbReference type="PROSITE-ProRule" id="PRU00047"/>
    </source>
</evidence>
<dbReference type="AlphaFoldDB" id="A0A314KTX9"/>
<keyword evidence="4" id="KW-1185">Reference proteome</keyword>
<dbReference type="SUPFAM" id="SSF57756">
    <property type="entry name" value="Retrovirus zinc finger-like domains"/>
    <property type="match status" value="1"/>
</dbReference>
<gene>
    <name evidence="3" type="ORF">A4A49_65018</name>
</gene>
<dbReference type="Gene3D" id="4.10.60.10">
    <property type="entry name" value="Zinc finger, CCHC-type"/>
    <property type="match status" value="1"/>
</dbReference>
<keyword evidence="1" id="KW-0863">Zinc-finger</keyword>
<proteinExistence type="predicted"/>
<dbReference type="InterPro" id="IPR001878">
    <property type="entry name" value="Znf_CCHC"/>
</dbReference>
<keyword evidence="1" id="KW-0862">Zinc</keyword>
<dbReference type="EMBL" id="MJEQ01001001">
    <property type="protein sequence ID" value="OIT32753.1"/>
    <property type="molecule type" value="Genomic_DNA"/>
</dbReference>
<dbReference type="Pfam" id="PF00098">
    <property type="entry name" value="zf-CCHC"/>
    <property type="match status" value="1"/>
</dbReference>
<name>A0A314KTX9_NICAT</name>
<evidence type="ECO:0000313" key="4">
    <source>
        <dbReference type="Proteomes" id="UP000187609"/>
    </source>
</evidence>
<dbReference type="PROSITE" id="PS50158">
    <property type="entry name" value="ZF_CCHC"/>
    <property type="match status" value="1"/>
</dbReference>
<organism evidence="3 4">
    <name type="scientific">Nicotiana attenuata</name>
    <name type="common">Coyote tobacco</name>
    <dbReference type="NCBI Taxonomy" id="49451"/>
    <lineage>
        <taxon>Eukaryota</taxon>
        <taxon>Viridiplantae</taxon>
        <taxon>Streptophyta</taxon>
        <taxon>Embryophyta</taxon>
        <taxon>Tracheophyta</taxon>
        <taxon>Spermatophyta</taxon>
        <taxon>Magnoliopsida</taxon>
        <taxon>eudicotyledons</taxon>
        <taxon>Gunneridae</taxon>
        <taxon>Pentapetalae</taxon>
        <taxon>asterids</taxon>
        <taxon>lamiids</taxon>
        <taxon>Solanales</taxon>
        <taxon>Solanaceae</taxon>
        <taxon>Nicotianoideae</taxon>
        <taxon>Nicotianeae</taxon>
        <taxon>Nicotiana</taxon>
    </lineage>
</organism>
<dbReference type="SMART" id="SM00343">
    <property type="entry name" value="ZnF_C2HC"/>
    <property type="match status" value="1"/>
</dbReference>
<evidence type="ECO:0000313" key="3">
    <source>
        <dbReference type="EMBL" id="OIT32753.1"/>
    </source>
</evidence>
<dbReference type="InterPro" id="IPR036875">
    <property type="entry name" value="Znf_CCHC_sf"/>
</dbReference>
<keyword evidence="1" id="KW-0479">Metal-binding</keyword>